<evidence type="ECO:0000313" key="4">
    <source>
        <dbReference type="EMBL" id="KAK3178967.1"/>
    </source>
</evidence>
<evidence type="ECO:0000256" key="1">
    <source>
        <dbReference type="SAM" id="MobiDB-lite"/>
    </source>
</evidence>
<dbReference type="InterPro" id="IPR053183">
    <property type="entry name" value="ASL1"/>
</dbReference>
<dbReference type="PANTHER" id="PTHR34154:SF10">
    <property type="entry name" value="ASL1-LIKE GLYCOSYL HYDROLASE CATALYTIC DOMAIN-CONTAINING PROTEIN"/>
    <property type="match status" value="1"/>
</dbReference>
<dbReference type="SUPFAM" id="SSF51445">
    <property type="entry name" value="(Trans)glycosidases"/>
    <property type="match status" value="1"/>
</dbReference>
<dbReference type="EMBL" id="JASNWA010000003">
    <property type="protein sequence ID" value="KAK3178967.1"/>
    <property type="molecule type" value="Genomic_DNA"/>
</dbReference>
<evidence type="ECO:0000313" key="5">
    <source>
        <dbReference type="Proteomes" id="UP001276659"/>
    </source>
</evidence>
<dbReference type="Pfam" id="PF11790">
    <property type="entry name" value="Glyco_hydro_cc"/>
    <property type="match status" value="1"/>
</dbReference>
<feature type="region of interest" description="Disordered" evidence="1">
    <location>
        <begin position="156"/>
        <end position="208"/>
    </location>
</feature>
<organism evidence="4 5">
    <name type="scientific">Lepraria neglecta</name>
    <dbReference type="NCBI Taxonomy" id="209136"/>
    <lineage>
        <taxon>Eukaryota</taxon>
        <taxon>Fungi</taxon>
        <taxon>Dikarya</taxon>
        <taxon>Ascomycota</taxon>
        <taxon>Pezizomycotina</taxon>
        <taxon>Lecanoromycetes</taxon>
        <taxon>OSLEUM clade</taxon>
        <taxon>Lecanoromycetidae</taxon>
        <taxon>Lecanorales</taxon>
        <taxon>Lecanorineae</taxon>
        <taxon>Stereocaulaceae</taxon>
        <taxon>Lepraria</taxon>
    </lineage>
</organism>
<keyword evidence="5" id="KW-1185">Reference proteome</keyword>
<dbReference type="InterPro" id="IPR024655">
    <property type="entry name" value="Asl1_glyco_hydro_catalytic"/>
</dbReference>
<reference evidence="4" key="1">
    <citation type="submission" date="2022-11" db="EMBL/GenBank/DDBJ databases">
        <title>Chromosomal genome sequence assembly and mating type (MAT) locus characterization of the leprose asexual lichenized fungus Lepraria neglecta (Nyl.) Erichsen.</title>
        <authorList>
            <person name="Allen J.L."/>
            <person name="Pfeffer B."/>
        </authorList>
    </citation>
    <scope>NUCLEOTIDE SEQUENCE</scope>
    <source>
        <strain evidence="4">Allen 5258</strain>
    </source>
</reference>
<keyword evidence="2" id="KW-0732">Signal</keyword>
<evidence type="ECO:0000259" key="3">
    <source>
        <dbReference type="Pfam" id="PF11790"/>
    </source>
</evidence>
<feature type="chain" id="PRO_5042215809" description="Asl1-like glycosyl hydrolase catalytic domain-containing protein" evidence="2">
    <location>
        <begin position="23"/>
        <end position="466"/>
    </location>
</feature>
<feature type="compositionally biased region" description="Low complexity" evidence="1">
    <location>
        <begin position="164"/>
        <end position="175"/>
    </location>
</feature>
<protein>
    <recommendedName>
        <fullName evidence="3">Asl1-like glycosyl hydrolase catalytic domain-containing protein</fullName>
    </recommendedName>
</protein>
<dbReference type="GO" id="GO:0009277">
    <property type="term" value="C:fungal-type cell wall"/>
    <property type="evidence" value="ECO:0007669"/>
    <property type="project" value="TreeGrafter"/>
</dbReference>
<dbReference type="Gene3D" id="3.20.20.80">
    <property type="entry name" value="Glycosidases"/>
    <property type="match status" value="1"/>
</dbReference>
<dbReference type="AlphaFoldDB" id="A0AAD9ZJG3"/>
<dbReference type="PANTHER" id="PTHR34154">
    <property type="entry name" value="ALKALI-SENSITIVE LINKAGE PROTEIN 1"/>
    <property type="match status" value="1"/>
</dbReference>
<feature type="signal peptide" evidence="2">
    <location>
        <begin position="1"/>
        <end position="22"/>
    </location>
</feature>
<name>A0AAD9ZJG3_9LECA</name>
<proteinExistence type="predicted"/>
<feature type="domain" description="Asl1-like glycosyl hydrolase catalytic" evidence="3">
    <location>
        <begin position="210"/>
        <end position="453"/>
    </location>
</feature>
<evidence type="ECO:0000256" key="2">
    <source>
        <dbReference type="SAM" id="SignalP"/>
    </source>
</evidence>
<accession>A0AAD9ZJG3</accession>
<gene>
    <name evidence="4" type="ORF">OEA41_001105</name>
</gene>
<dbReference type="Proteomes" id="UP001276659">
    <property type="component" value="Unassembled WGS sequence"/>
</dbReference>
<comment type="caution">
    <text evidence="4">The sequence shown here is derived from an EMBL/GenBank/DDBJ whole genome shotgun (WGS) entry which is preliminary data.</text>
</comment>
<dbReference type="InterPro" id="IPR017853">
    <property type="entry name" value="GH"/>
</dbReference>
<sequence>MYSFTNPLVLLTLSVVLSGVQGRAVRHRSQVCYEDNELRALERFSMYADEFCPTFLAGKTSHLPHYVKHFDKKKVSSACSCYEKTATSLAPAATAALSTVLSSAPPAITAVFASPTSSIGGAVPSASMPSVSTGIPAYTAPLMTAPVVHPNPTAAAPNTVVSNTPAPAQSASTATIDSAPSFYTSEGPAPTDNGNKYPPQPPGAGPGKRGLCYDGKTQAGWSALFNGSQYATYGSNWDILRGGQLDASLAYVPTIKVDASLNNNDWNDTVPVLIEGGTKALFGSNEPDNAGQANLKVADAVTVHKKYLQPYYGTVQLGTPAVTNGGGSTGLAYLEAFVKACTGCSFNFVNVHHYLQRSDMDVAQYAQALKDYIDKDIPAVQAKHPSIAGLPIFIGEWWLWDASETEGGDLMDALLPYLDNNPKVLGYQAFGGLWEGKFINSAGTGLTPAGQKYNTMSAAAPAATGS</sequence>
<dbReference type="GO" id="GO:0071966">
    <property type="term" value="P:fungal-type cell wall polysaccharide metabolic process"/>
    <property type="evidence" value="ECO:0007669"/>
    <property type="project" value="TreeGrafter"/>
</dbReference>